<evidence type="ECO:0000313" key="2">
    <source>
        <dbReference type="Proteomes" id="UP000828390"/>
    </source>
</evidence>
<name>A0A9D4QYL1_DREPO</name>
<evidence type="ECO:0000313" key="1">
    <source>
        <dbReference type="EMBL" id="KAH3847648.1"/>
    </source>
</evidence>
<dbReference type="EMBL" id="JAIWYP010000003">
    <property type="protein sequence ID" value="KAH3847648.1"/>
    <property type="molecule type" value="Genomic_DNA"/>
</dbReference>
<sequence>MKSTKVSILTTCADRKQILHRHSIILDFSPRNFEHKPLLLLTILLGGDIQVNKSIFSCGLCDRPVIWSRKVYGTTNHSCGSSCRWAMFKENDSTVMGPLLYLCHINDIPVTHTTPKQKQKKKRYTGAES</sequence>
<reference evidence="1" key="1">
    <citation type="journal article" date="2019" name="bioRxiv">
        <title>The Genome of the Zebra Mussel, Dreissena polymorpha: A Resource for Invasive Species Research.</title>
        <authorList>
            <person name="McCartney M.A."/>
            <person name="Auch B."/>
            <person name="Kono T."/>
            <person name="Mallez S."/>
            <person name="Zhang Y."/>
            <person name="Obille A."/>
            <person name="Becker A."/>
            <person name="Abrahante J.E."/>
            <person name="Garbe J."/>
            <person name="Badalamenti J.P."/>
            <person name="Herman A."/>
            <person name="Mangelson H."/>
            <person name="Liachko I."/>
            <person name="Sullivan S."/>
            <person name="Sone E.D."/>
            <person name="Koren S."/>
            <person name="Silverstein K.A.T."/>
            <person name="Beckman K.B."/>
            <person name="Gohl D.M."/>
        </authorList>
    </citation>
    <scope>NUCLEOTIDE SEQUENCE</scope>
    <source>
        <strain evidence="1">Duluth1</strain>
        <tissue evidence="1">Whole animal</tissue>
    </source>
</reference>
<organism evidence="1 2">
    <name type="scientific">Dreissena polymorpha</name>
    <name type="common">Zebra mussel</name>
    <name type="synonym">Mytilus polymorpha</name>
    <dbReference type="NCBI Taxonomy" id="45954"/>
    <lineage>
        <taxon>Eukaryota</taxon>
        <taxon>Metazoa</taxon>
        <taxon>Spiralia</taxon>
        <taxon>Lophotrochozoa</taxon>
        <taxon>Mollusca</taxon>
        <taxon>Bivalvia</taxon>
        <taxon>Autobranchia</taxon>
        <taxon>Heteroconchia</taxon>
        <taxon>Euheterodonta</taxon>
        <taxon>Imparidentia</taxon>
        <taxon>Neoheterodontei</taxon>
        <taxon>Myida</taxon>
        <taxon>Dreissenoidea</taxon>
        <taxon>Dreissenidae</taxon>
        <taxon>Dreissena</taxon>
    </lineage>
</organism>
<proteinExistence type="predicted"/>
<gene>
    <name evidence="1" type="ORF">DPMN_089977</name>
</gene>
<reference evidence="1" key="2">
    <citation type="submission" date="2020-11" db="EMBL/GenBank/DDBJ databases">
        <authorList>
            <person name="McCartney M.A."/>
            <person name="Auch B."/>
            <person name="Kono T."/>
            <person name="Mallez S."/>
            <person name="Becker A."/>
            <person name="Gohl D.M."/>
            <person name="Silverstein K.A.T."/>
            <person name="Koren S."/>
            <person name="Bechman K.B."/>
            <person name="Herman A."/>
            <person name="Abrahante J.E."/>
            <person name="Garbe J."/>
        </authorList>
    </citation>
    <scope>NUCLEOTIDE SEQUENCE</scope>
    <source>
        <strain evidence="1">Duluth1</strain>
        <tissue evidence="1">Whole animal</tissue>
    </source>
</reference>
<dbReference type="AlphaFoldDB" id="A0A9D4QYL1"/>
<protein>
    <submittedName>
        <fullName evidence="1">Uncharacterized protein</fullName>
    </submittedName>
</protein>
<keyword evidence="2" id="KW-1185">Reference proteome</keyword>
<accession>A0A9D4QYL1</accession>
<dbReference type="Proteomes" id="UP000828390">
    <property type="component" value="Unassembled WGS sequence"/>
</dbReference>
<comment type="caution">
    <text evidence="1">The sequence shown here is derived from an EMBL/GenBank/DDBJ whole genome shotgun (WGS) entry which is preliminary data.</text>
</comment>